<dbReference type="STRING" id="1116229.S3E7N7"/>
<keyword evidence="2" id="KW-0812">Transmembrane</keyword>
<dbReference type="OMA" id="WTIEGIP"/>
<dbReference type="Proteomes" id="UP000016922">
    <property type="component" value="Unassembled WGS sequence"/>
</dbReference>
<accession>S3E7N7</accession>
<dbReference type="RefSeq" id="XP_008078263.1">
    <property type="nucleotide sequence ID" value="XM_008080072.1"/>
</dbReference>
<evidence type="ECO:0000256" key="2">
    <source>
        <dbReference type="SAM" id="Phobius"/>
    </source>
</evidence>
<dbReference type="GeneID" id="19469069"/>
<sequence length="330" mass="34655">MRKQFSRLFATAWLLGSVFTTCDAATSNTDPSLIWTNPDGRLLDFDTKLVYRVGDLIRLSWNAWPYENVINSTQDNVDLWLTADQTTFTLRLTNNIDLLNPGSFDWTIDVPAVDIDGGTGFFLRFMVRQDGTSPPYDRDAEASNSIRTPGFHINEKNALITSTQIRTATFSSTVSRTATASLSTSTRASSSSSSAAATTAGPPAVAGTSKVGIGMSRPSGLSEGAKAGIGAGVGIGVSALFAIAALLWFINRRRKAVEAASDSKYESVPNLTGGPVPVTSQPGHEKTVAGGAGGVYRPVSEVDGDAHGAVEVDGVVDLGKVPGHGAVELA</sequence>
<dbReference type="HOGENOM" id="CLU_842111_0_0_1"/>
<dbReference type="OrthoDB" id="3689214at2759"/>
<evidence type="ECO:0000313" key="5">
    <source>
        <dbReference type="Proteomes" id="UP000016922"/>
    </source>
</evidence>
<keyword evidence="2" id="KW-1133">Transmembrane helix</keyword>
<protein>
    <submittedName>
        <fullName evidence="4">Uncharacterized protein</fullName>
    </submittedName>
</protein>
<feature type="signal peptide" evidence="3">
    <location>
        <begin position="1"/>
        <end position="24"/>
    </location>
</feature>
<feature type="compositionally biased region" description="Low complexity" evidence="1">
    <location>
        <begin position="181"/>
        <end position="209"/>
    </location>
</feature>
<feature type="region of interest" description="Disordered" evidence="1">
    <location>
        <begin position="181"/>
        <end position="211"/>
    </location>
</feature>
<feature type="transmembrane region" description="Helical" evidence="2">
    <location>
        <begin position="227"/>
        <end position="250"/>
    </location>
</feature>
<keyword evidence="3" id="KW-0732">Signal</keyword>
<feature type="chain" id="PRO_5004508840" evidence="3">
    <location>
        <begin position="25"/>
        <end position="330"/>
    </location>
</feature>
<reference evidence="4 5" key="1">
    <citation type="journal article" date="2013" name="BMC Genomics">
        <title>Genomics-driven discovery of the pneumocandin biosynthetic gene cluster in the fungus Glarea lozoyensis.</title>
        <authorList>
            <person name="Chen L."/>
            <person name="Yue Q."/>
            <person name="Zhang X."/>
            <person name="Xiang M."/>
            <person name="Wang C."/>
            <person name="Li S."/>
            <person name="Che Y."/>
            <person name="Ortiz-Lopez F.J."/>
            <person name="Bills G.F."/>
            <person name="Liu X."/>
            <person name="An Z."/>
        </authorList>
    </citation>
    <scope>NUCLEOTIDE SEQUENCE [LARGE SCALE GENOMIC DNA]</scope>
    <source>
        <strain evidence="5">ATCC 20868 / MF5171</strain>
    </source>
</reference>
<keyword evidence="5" id="KW-1185">Reference proteome</keyword>
<dbReference type="AlphaFoldDB" id="S3E7N7"/>
<dbReference type="EMBL" id="KE145356">
    <property type="protein sequence ID" value="EPE34328.1"/>
    <property type="molecule type" value="Genomic_DNA"/>
</dbReference>
<gene>
    <name evidence="4" type="ORF">GLAREA_10022</name>
</gene>
<proteinExistence type="predicted"/>
<organism evidence="4 5">
    <name type="scientific">Glarea lozoyensis (strain ATCC 20868 / MF5171)</name>
    <dbReference type="NCBI Taxonomy" id="1116229"/>
    <lineage>
        <taxon>Eukaryota</taxon>
        <taxon>Fungi</taxon>
        <taxon>Dikarya</taxon>
        <taxon>Ascomycota</taxon>
        <taxon>Pezizomycotina</taxon>
        <taxon>Leotiomycetes</taxon>
        <taxon>Helotiales</taxon>
        <taxon>Helotiaceae</taxon>
        <taxon>Glarea</taxon>
    </lineage>
</organism>
<evidence type="ECO:0000256" key="3">
    <source>
        <dbReference type="SAM" id="SignalP"/>
    </source>
</evidence>
<keyword evidence="2" id="KW-0472">Membrane</keyword>
<dbReference type="KEGG" id="glz:GLAREA_10022"/>
<evidence type="ECO:0000313" key="4">
    <source>
        <dbReference type="EMBL" id="EPE34328.1"/>
    </source>
</evidence>
<evidence type="ECO:0000256" key="1">
    <source>
        <dbReference type="SAM" id="MobiDB-lite"/>
    </source>
</evidence>
<name>S3E7N7_GLAL2</name>